<dbReference type="InterPro" id="IPR016187">
    <property type="entry name" value="CTDL_fold"/>
</dbReference>
<protein>
    <submittedName>
        <fullName evidence="6">Ergothioneine biosynthesis protein EgtB</fullName>
    </submittedName>
</protein>
<gene>
    <name evidence="6" type="primary">egtB</name>
    <name evidence="6" type="ORF">GRI62_08785</name>
</gene>
<sequence>MAQASTRPHIDPPTDLAHRFRAARALTESLLAPLSEADVTIQSMDDASPAKWHAAHTTWFWETFLLRDHIPAYRLHDERWPFVFNSYYEAEGERIARGKRGLITRPTLAEVLDWRAHVNAAMEPLLDDPRVADLVALGIAHEEQHIELLLTDIKHGLFQNPLGPAMWEAGNRVAPAQQDGWISHPGGIARVGHQAAGFAFDNEGPVHRVLLEPFALSRRLVTNGEWDQFIAEGGYTDHRLWLSDAWAWVQRRTIAAPLYWRDGEQFTHAGWQQRDPDAPVCHISYYEADAFATWAGARLPGEFEWEAAARGQDMPGFDAEAGNQLDTAAPPLPVGTGELFGDVWQFTRSAYLPYPRFRPVEGAVGEYNGKFMAGQWVLKGASCATVRGHSRPSYRNFFYPQQRWQFTGLRLAKDI</sequence>
<feature type="domain" description="Sulfatase-modifying factor enzyme-like" evidence="4">
    <location>
        <begin position="179"/>
        <end position="313"/>
    </location>
</feature>
<dbReference type="Pfam" id="PF03781">
    <property type="entry name" value="FGE-sulfatase"/>
    <property type="match status" value="1"/>
</dbReference>
<dbReference type="NCBIfam" id="TIGR03440">
    <property type="entry name" value="egtB_TIGR03440"/>
    <property type="match status" value="1"/>
</dbReference>
<dbReference type="InterPro" id="IPR005532">
    <property type="entry name" value="SUMF_dom"/>
</dbReference>
<evidence type="ECO:0000256" key="1">
    <source>
        <dbReference type="ARBA" id="ARBA00023002"/>
    </source>
</evidence>
<keyword evidence="1" id="KW-0560">Oxidoreductase</keyword>
<dbReference type="Pfam" id="PF12867">
    <property type="entry name" value="DinB_2"/>
    <property type="match status" value="1"/>
</dbReference>
<feature type="domain" description="DinB-like" evidence="5">
    <location>
        <begin position="20"/>
        <end position="147"/>
    </location>
</feature>
<keyword evidence="2" id="KW-0408">Iron</keyword>
<dbReference type="PANTHER" id="PTHR23150:SF36">
    <property type="entry name" value="HERCYNINE OXYGENASE"/>
    <property type="match status" value="1"/>
</dbReference>
<dbReference type="EMBL" id="WTYH01000001">
    <property type="protein sequence ID" value="MXO93700.1"/>
    <property type="molecule type" value="Genomic_DNA"/>
</dbReference>
<dbReference type="GO" id="GO:0052699">
    <property type="term" value="P:ergothioneine biosynthetic process"/>
    <property type="evidence" value="ECO:0007669"/>
    <property type="project" value="InterPro"/>
</dbReference>
<dbReference type="InterPro" id="IPR024775">
    <property type="entry name" value="DinB-like"/>
</dbReference>
<dbReference type="PANTHER" id="PTHR23150">
    <property type="entry name" value="SULFATASE MODIFYING FACTOR 1, 2"/>
    <property type="match status" value="1"/>
</dbReference>
<evidence type="ECO:0000256" key="3">
    <source>
        <dbReference type="ARBA" id="ARBA00037882"/>
    </source>
</evidence>
<dbReference type="Proteomes" id="UP000460626">
    <property type="component" value="Unassembled WGS sequence"/>
</dbReference>
<evidence type="ECO:0000259" key="5">
    <source>
        <dbReference type="Pfam" id="PF12867"/>
    </source>
</evidence>
<dbReference type="InterPro" id="IPR051043">
    <property type="entry name" value="Sulfatase_Mod_Factor_Kinase"/>
</dbReference>
<evidence type="ECO:0000259" key="4">
    <source>
        <dbReference type="Pfam" id="PF03781"/>
    </source>
</evidence>
<evidence type="ECO:0000313" key="6">
    <source>
        <dbReference type="EMBL" id="MXO93700.1"/>
    </source>
</evidence>
<accession>A0A845A293</accession>
<dbReference type="RefSeq" id="WP_131452946.1">
    <property type="nucleotide sequence ID" value="NZ_BMJK01000001.1"/>
</dbReference>
<name>A0A845A293_9SPHN</name>
<evidence type="ECO:0000256" key="2">
    <source>
        <dbReference type="ARBA" id="ARBA00023004"/>
    </source>
</evidence>
<reference evidence="6 7" key="1">
    <citation type="submission" date="2019-12" db="EMBL/GenBank/DDBJ databases">
        <title>Genomic-based taxomic classification of the family Erythrobacteraceae.</title>
        <authorList>
            <person name="Xu L."/>
        </authorList>
    </citation>
    <scope>NUCLEOTIDE SEQUENCE [LARGE SCALE GENOMIC DNA]</scope>
    <source>
        <strain evidence="6 7">RC4-10-4</strain>
    </source>
</reference>
<dbReference type="InterPro" id="IPR042095">
    <property type="entry name" value="SUMF_sf"/>
</dbReference>
<keyword evidence="7" id="KW-1185">Reference proteome</keyword>
<organism evidence="6 7">
    <name type="scientific">Aurantiacibacter arachoides</name>
    <dbReference type="NCBI Taxonomy" id="1850444"/>
    <lineage>
        <taxon>Bacteria</taxon>
        <taxon>Pseudomonadati</taxon>
        <taxon>Pseudomonadota</taxon>
        <taxon>Alphaproteobacteria</taxon>
        <taxon>Sphingomonadales</taxon>
        <taxon>Erythrobacteraceae</taxon>
        <taxon>Aurantiacibacter</taxon>
    </lineage>
</organism>
<comment type="pathway">
    <text evidence="3">Amino-acid biosynthesis; ergothioneine biosynthesis.</text>
</comment>
<dbReference type="OrthoDB" id="9768004at2"/>
<proteinExistence type="predicted"/>
<dbReference type="InterPro" id="IPR017806">
    <property type="entry name" value="EgtB"/>
</dbReference>
<dbReference type="SUPFAM" id="SSF56436">
    <property type="entry name" value="C-type lectin-like"/>
    <property type="match status" value="1"/>
</dbReference>
<dbReference type="Gene3D" id="3.90.1580.10">
    <property type="entry name" value="paralog of FGE (formylglycine-generating enzyme)"/>
    <property type="match status" value="1"/>
</dbReference>
<evidence type="ECO:0000313" key="7">
    <source>
        <dbReference type="Proteomes" id="UP000460626"/>
    </source>
</evidence>
<dbReference type="AlphaFoldDB" id="A0A845A293"/>
<comment type="caution">
    <text evidence="6">The sequence shown here is derived from an EMBL/GenBank/DDBJ whole genome shotgun (WGS) entry which is preliminary data.</text>
</comment>